<dbReference type="PRINTS" id="PR00364">
    <property type="entry name" value="DISEASERSIST"/>
</dbReference>
<reference evidence="3 4" key="1">
    <citation type="submission" date="2023-07" db="EMBL/GenBank/DDBJ databases">
        <title>Comparative genomics of wheat-associated soil bacteria to identify genetic determinants of phenazine resistance.</title>
        <authorList>
            <person name="Mouncey N."/>
        </authorList>
    </citation>
    <scope>NUCLEOTIDE SEQUENCE [LARGE SCALE GENOMIC DNA]</scope>
    <source>
        <strain evidence="3 4">W4I19-2</strain>
    </source>
</reference>
<dbReference type="Gene3D" id="1.10.10.10">
    <property type="entry name" value="Winged helix-like DNA-binding domain superfamily/Winged helix DNA-binding domain"/>
    <property type="match status" value="1"/>
</dbReference>
<dbReference type="SMART" id="SM01043">
    <property type="entry name" value="BTAD"/>
    <property type="match status" value="1"/>
</dbReference>
<sequence length="1045" mass="111603">MKTGEPHSDALDVRVLGTLELYAGDRRLEIAGGRARGLVGLLARSVGRPVATTEIVRQVWGLAEKEAHKPGVRNAVQARVSSLRRVLDPSVLCAVPGGYLLDLPGQAVDSARFETALSEARGLRRRSGVDGVAEAYRCALAQWRSESAYTDVRHVPALGEESDRLAELRLQALKECLAAEVDEGAYDIAAVELLTLTRQHPQVEEFWALRMLTLSRLERQADALAVYQEARRVLDDRYGLVPGARLQEMERLILRGTGATVSGAKPAGPTSVGLPATSFLGREGEVDATLNILGRTRILTLTGPGGVGKTRLALEVSRALVDRRAPAVAQDAIVVDLVPYAPGDDLATAVLDSLCAATLPGGTSGRGRNPVQMLCDALKGRRVLVVLDNCEHVADEAAALSAALNAGTEGTTILATSRQPLGIPGEAVHPVAPLAVPSDLDDVVALAILPAVRLFLDRAQAVRPGLTVDAAGVRTISRVCHQLDGIPLAIELAAVRAGALGLAGVERLLDDRFRQLDRGPGRGPDRHRTLESVVGWSYQLLDRREQQALDRLSVFRGPFLPQQVRGLWTHLGQDDTDVRALLGRLAARSLVQAEAAEGFPERFRLLETVRLYAGRKLEATGGTERVVHAQVDVYVSLATSCSRWLVGTGQAQAVRTLMLEEGNIRAAFQRALDRGLGDRAHQLVGALGYTTWMRGGRTADWELITRSLSLPAQDAEIRVRALAWAANIGSIFGHLREAVQFGVQAAEAARGHESIRIADLALAYVGKAHALHRLGRWEQGDAVLEEARRLALSSGDPWTMAAPSMVRGLGLLARGRITAAETAFMTAAEQYSRCADNWAQQRALLRRAMTCEARGDLRGAAVLLAEAVQLVEELVLPEVAVPAKVALARVTLLAGHIDAGRHMVHELTRSTTVLSLDVPAAQLAQCKAILADADGRSAEAIRRHLDAGVGLADVGLYAEAVESWARVVLLAEQDSPQFAAALGAAEQVATRSESPRVLAIVRYMRGLRAGSDSAAADELAAAEGLFTQNGLGLPALLRRGGPAAG</sequence>
<dbReference type="InterPro" id="IPR049945">
    <property type="entry name" value="AAA_22"/>
</dbReference>
<dbReference type="Pfam" id="PF13401">
    <property type="entry name" value="AAA_22"/>
    <property type="match status" value="1"/>
</dbReference>
<keyword evidence="1" id="KW-0902">Two-component regulatory system</keyword>
<dbReference type="RefSeq" id="WP_307040188.1">
    <property type="nucleotide sequence ID" value="NZ_JAUSYA010000001.1"/>
</dbReference>
<dbReference type="SUPFAM" id="SSF52540">
    <property type="entry name" value="P-loop containing nucleoside triphosphate hydrolases"/>
    <property type="match status" value="1"/>
</dbReference>
<comment type="caution">
    <text evidence="3">The sequence shown here is derived from an EMBL/GenBank/DDBJ whole genome shotgun (WGS) entry which is preliminary data.</text>
</comment>
<dbReference type="PANTHER" id="PTHR47691">
    <property type="entry name" value="REGULATOR-RELATED"/>
    <property type="match status" value="1"/>
</dbReference>
<proteinExistence type="predicted"/>
<dbReference type="InterPro" id="IPR016032">
    <property type="entry name" value="Sig_transdc_resp-reg_C-effctor"/>
</dbReference>
<dbReference type="Gene3D" id="3.40.50.300">
    <property type="entry name" value="P-loop containing nucleotide triphosphate hydrolases"/>
    <property type="match status" value="1"/>
</dbReference>
<evidence type="ECO:0000256" key="1">
    <source>
        <dbReference type="ARBA" id="ARBA00023012"/>
    </source>
</evidence>
<dbReference type="InterPro" id="IPR058852">
    <property type="entry name" value="HTH_77"/>
</dbReference>
<dbReference type="SUPFAM" id="SSF48452">
    <property type="entry name" value="TPR-like"/>
    <property type="match status" value="2"/>
</dbReference>
<accession>A0ABU0PU45</accession>
<dbReference type="InterPro" id="IPR036388">
    <property type="entry name" value="WH-like_DNA-bd_sf"/>
</dbReference>
<dbReference type="CDD" id="cd15831">
    <property type="entry name" value="BTAD"/>
    <property type="match status" value="1"/>
</dbReference>
<dbReference type="InterPro" id="IPR005158">
    <property type="entry name" value="BTAD"/>
</dbReference>
<dbReference type="InterPro" id="IPR027417">
    <property type="entry name" value="P-loop_NTPase"/>
</dbReference>
<organism evidence="3 4">
    <name type="scientific">Streptomyces achromogenes</name>
    <dbReference type="NCBI Taxonomy" id="67255"/>
    <lineage>
        <taxon>Bacteria</taxon>
        <taxon>Bacillati</taxon>
        <taxon>Actinomycetota</taxon>
        <taxon>Actinomycetes</taxon>
        <taxon>Kitasatosporales</taxon>
        <taxon>Streptomycetaceae</taxon>
        <taxon>Streptomyces</taxon>
    </lineage>
</organism>
<gene>
    <name evidence="3" type="ORF">QFZ56_000873</name>
</gene>
<dbReference type="PANTHER" id="PTHR47691:SF3">
    <property type="entry name" value="HTH-TYPE TRANSCRIPTIONAL REGULATOR RV0890C-RELATED"/>
    <property type="match status" value="1"/>
</dbReference>
<protein>
    <submittedName>
        <fullName evidence="3">ATPase/DNA-binding SARP family transcriptional activator</fullName>
    </submittedName>
</protein>
<dbReference type="Gene3D" id="1.25.40.10">
    <property type="entry name" value="Tetratricopeptide repeat domain"/>
    <property type="match status" value="2"/>
</dbReference>
<dbReference type="InterPro" id="IPR011990">
    <property type="entry name" value="TPR-like_helical_dom_sf"/>
</dbReference>
<dbReference type="Pfam" id="PF25872">
    <property type="entry name" value="HTH_77"/>
    <property type="match status" value="1"/>
</dbReference>
<evidence type="ECO:0000259" key="2">
    <source>
        <dbReference type="SMART" id="SM01043"/>
    </source>
</evidence>
<evidence type="ECO:0000313" key="4">
    <source>
        <dbReference type="Proteomes" id="UP001243364"/>
    </source>
</evidence>
<keyword evidence="4" id="KW-1185">Reference proteome</keyword>
<dbReference type="SUPFAM" id="SSF46894">
    <property type="entry name" value="C-terminal effector domain of the bipartite response regulators"/>
    <property type="match status" value="1"/>
</dbReference>
<dbReference type="Proteomes" id="UP001243364">
    <property type="component" value="Unassembled WGS sequence"/>
</dbReference>
<dbReference type="Pfam" id="PF03704">
    <property type="entry name" value="BTAD"/>
    <property type="match status" value="1"/>
</dbReference>
<evidence type="ECO:0000313" key="3">
    <source>
        <dbReference type="EMBL" id="MDQ0681910.1"/>
    </source>
</evidence>
<name>A0ABU0PU45_STRAH</name>
<dbReference type="EMBL" id="JAUSYA010000001">
    <property type="protein sequence ID" value="MDQ0681910.1"/>
    <property type="molecule type" value="Genomic_DNA"/>
</dbReference>
<feature type="domain" description="Bacterial transcriptional activator" evidence="2">
    <location>
        <begin position="108"/>
        <end position="254"/>
    </location>
</feature>